<evidence type="ECO:0000256" key="7">
    <source>
        <dbReference type="ARBA" id="ARBA00022801"/>
    </source>
</evidence>
<evidence type="ECO:0000256" key="2">
    <source>
        <dbReference type="ARBA" id="ARBA00011738"/>
    </source>
</evidence>
<dbReference type="SUPFAM" id="SSF56281">
    <property type="entry name" value="Metallo-hydrolase/oxidoreductase"/>
    <property type="match status" value="1"/>
</dbReference>
<protein>
    <submittedName>
        <fullName evidence="10">Metallo-hydrolase oxidoreductase</fullName>
    </submittedName>
</protein>
<dbReference type="CDD" id="cd07717">
    <property type="entry name" value="RNaseZ_ZiPD-like_MBL-fold"/>
    <property type="match status" value="1"/>
</dbReference>
<keyword evidence="4" id="KW-0540">Nuclease</keyword>
<evidence type="ECO:0000313" key="10">
    <source>
        <dbReference type="EMBL" id="PAV19655.1"/>
    </source>
</evidence>
<dbReference type="InterPro" id="IPR013471">
    <property type="entry name" value="RNase_Z/BN"/>
</dbReference>
<evidence type="ECO:0000313" key="11">
    <source>
        <dbReference type="Proteomes" id="UP000217199"/>
    </source>
</evidence>
<dbReference type="AlphaFoldDB" id="A0A286UJK2"/>
<dbReference type="Gene3D" id="3.60.15.10">
    <property type="entry name" value="Ribonuclease Z/Hydroxyacylglutathione hydrolase-like"/>
    <property type="match status" value="1"/>
</dbReference>
<comment type="caution">
    <text evidence="10">The sequence shown here is derived from an EMBL/GenBank/DDBJ whole genome shotgun (WGS) entry which is preliminary data.</text>
</comment>
<dbReference type="GO" id="GO:0005634">
    <property type="term" value="C:nucleus"/>
    <property type="evidence" value="ECO:0007669"/>
    <property type="project" value="TreeGrafter"/>
</dbReference>
<dbReference type="HAMAP" id="MF_01818">
    <property type="entry name" value="RNase_Z_BN"/>
    <property type="match status" value="1"/>
</dbReference>
<dbReference type="InParanoid" id="A0A286UJK2"/>
<evidence type="ECO:0000256" key="8">
    <source>
        <dbReference type="ARBA" id="ARBA00022833"/>
    </source>
</evidence>
<evidence type="ECO:0000256" key="1">
    <source>
        <dbReference type="ARBA" id="ARBA00001947"/>
    </source>
</evidence>
<evidence type="ECO:0000256" key="3">
    <source>
        <dbReference type="ARBA" id="ARBA00022694"/>
    </source>
</evidence>
<name>A0A286UJK2_9AGAM</name>
<dbReference type="OrthoDB" id="527344at2759"/>
<comment type="subunit">
    <text evidence="2">Homodimer.</text>
</comment>
<dbReference type="PANTHER" id="PTHR46018:SF2">
    <property type="entry name" value="ZINC PHOSPHODIESTERASE ELAC PROTEIN 1"/>
    <property type="match status" value="1"/>
</dbReference>
<dbReference type="Proteomes" id="UP000217199">
    <property type="component" value="Unassembled WGS sequence"/>
</dbReference>
<feature type="compositionally biased region" description="Polar residues" evidence="9">
    <location>
        <begin position="326"/>
        <end position="338"/>
    </location>
</feature>
<dbReference type="Pfam" id="PF23023">
    <property type="entry name" value="Anti-Pycsar_Apyc1"/>
    <property type="match status" value="1"/>
</dbReference>
<proteinExistence type="inferred from homology"/>
<keyword evidence="3" id="KW-0819">tRNA processing</keyword>
<gene>
    <name evidence="10" type="ORF">PNOK_0458900</name>
</gene>
<sequence length="410" mass="45073">MPPSRTTNAAQAATLDMISVTFLGTASAQPSSTRNHSSLALSLGGRGDIWLFDCGEATQQRIQRSTLKMGKIRKIFITHTHGDHIFGLAPLMAGCMNGAGGMVDGVADPRNATPNPEPVMPLEIYGPIGTRAYVRSALRLTHTRLEGRYVVHEMRFPRDPQEGDFIHMPRHRCELPGRNIPMHHPEGVEWGKGFWPEIFVDSQVSVSAAPIEHSVACIGYVFNEAPVPTKMDPSLYVPHLKRNKAPMSHLSRIQRGETITLDDGTVLEGLQRKAGRKVVILGDTHNPAPTIPLAMNADLLIHEATNAYLPGIDPDTHEEDTEETVQARTSSRGHSTPQMAGRFATAINAKRLALNHFSARYRGDDDVNEEAKAIMDAIKALAVKEYTGGEVVCARDYMTINVQHSRQMDE</sequence>
<dbReference type="GO" id="GO:0042781">
    <property type="term" value="F:3'-tRNA processing endoribonuclease activity"/>
    <property type="evidence" value="ECO:0007669"/>
    <property type="project" value="TreeGrafter"/>
</dbReference>
<reference evidence="10 11" key="1">
    <citation type="journal article" date="2017" name="Mol. Ecol.">
        <title>Comparative and population genomic landscape of Phellinus noxius: A hypervariable fungus causing root rot in trees.</title>
        <authorList>
            <person name="Chung C.L."/>
            <person name="Lee T.J."/>
            <person name="Akiba M."/>
            <person name="Lee H.H."/>
            <person name="Kuo T.H."/>
            <person name="Liu D."/>
            <person name="Ke H.M."/>
            <person name="Yokoi T."/>
            <person name="Roa M.B."/>
            <person name="Lu M.J."/>
            <person name="Chang Y.Y."/>
            <person name="Ann P.J."/>
            <person name="Tsai J.N."/>
            <person name="Chen C.Y."/>
            <person name="Tzean S.S."/>
            <person name="Ota Y."/>
            <person name="Hattori T."/>
            <person name="Sahashi N."/>
            <person name="Liou R.F."/>
            <person name="Kikuchi T."/>
            <person name="Tsai I.J."/>
        </authorList>
    </citation>
    <scope>NUCLEOTIDE SEQUENCE [LARGE SCALE GENOMIC DNA]</scope>
    <source>
        <strain evidence="10 11">FFPRI411160</strain>
    </source>
</reference>
<dbReference type="EMBL" id="NBII01000004">
    <property type="protein sequence ID" value="PAV19655.1"/>
    <property type="molecule type" value="Genomic_DNA"/>
</dbReference>
<keyword evidence="8" id="KW-0862">Zinc</keyword>
<organism evidence="10 11">
    <name type="scientific">Pyrrhoderma noxium</name>
    <dbReference type="NCBI Taxonomy" id="2282107"/>
    <lineage>
        <taxon>Eukaryota</taxon>
        <taxon>Fungi</taxon>
        <taxon>Dikarya</taxon>
        <taxon>Basidiomycota</taxon>
        <taxon>Agaricomycotina</taxon>
        <taxon>Agaricomycetes</taxon>
        <taxon>Hymenochaetales</taxon>
        <taxon>Hymenochaetaceae</taxon>
        <taxon>Pyrrhoderma</taxon>
    </lineage>
</organism>
<keyword evidence="11" id="KW-1185">Reference proteome</keyword>
<feature type="region of interest" description="Disordered" evidence="9">
    <location>
        <begin position="314"/>
        <end position="338"/>
    </location>
</feature>
<evidence type="ECO:0000256" key="5">
    <source>
        <dbReference type="ARBA" id="ARBA00022723"/>
    </source>
</evidence>
<dbReference type="GO" id="GO:0046872">
    <property type="term" value="F:metal ion binding"/>
    <property type="evidence" value="ECO:0007669"/>
    <property type="project" value="UniProtKB-KW"/>
</dbReference>
<evidence type="ECO:0000256" key="4">
    <source>
        <dbReference type="ARBA" id="ARBA00022722"/>
    </source>
</evidence>
<dbReference type="InterPro" id="IPR036866">
    <property type="entry name" value="RibonucZ/Hydroxyglut_hydro"/>
</dbReference>
<keyword evidence="7" id="KW-0378">Hydrolase</keyword>
<comment type="cofactor">
    <cofactor evidence="1">
        <name>Zn(2+)</name>
        <dbReference type="ChEBI" id="CHEBI:29105"/>
    </cofactor>
</comment>
<evidence type="ECO:0000256" key="9">
    <source>
        <dbReference type="SAM" id="MobiDB-lite"/>
    </source>
</evidence>
<dbReference type="PANTHER" id="PTHR46018">
    <property type="entry name" value="ZINC PHOSPHODIESTERASE ELAC PROTEIN 1"/>
    <property type="match status" value="1"/>
</dbReference>
<accession>A0A286UJK2</accession>
<keyword evidence="5" id="KW-0479">Metal-binding</keyword>
<dbReference type="STRING" id="2282107.A0A286UJK2"/>
<evidence type="ECO:0000256" key="6">
    <source>
        <dbReference type="ARBA" id="ARBA00022759"/>
    </source>
</evidence>
<keyword evidence="6" id="KW-0255">Endonuclease</keyword>